<dbReference type="InterPro" id="IPR051468">
    <property type="entry name" value="Fungal_SecMetab_SDRs"/>
</dbReference>
<dbReference type="InterPro" id="IPR020904">
    <property type="entry name" value="Sc_DH/Rdtase_CS"/>
</dbReference>
<evidence type="ECO:0008006" key="6">
    <source>
        <dbReference type="Google" id="ProtNLM"/>
    </source>
</evidence>
<evidence type="ECO:0000256" key="1">
    <source>
        <dbReference type="ARBA" id="ARBA00006484"/>
    </source>
</evidence>
<keyword evidence="5" id="KW-1185">Reference proteome</keyword>
<dbReference type="PANTHER" id="PTHR43544:SF32">
    <property type="entry name" value="CHAIN DEHYDROGENASE, PUTATIVE (AFU_ORTHOLOGUE AFUA_5G01530)-RELATED"/>
    <property type="match status" value="1"/>
</dbReference>
<keyword evidence="2" id="KW-0521">NADP</keyword>
<dbReference type="Pfam" id="PF00106">
    <property type="entry name" value="adh_short"/>
    <property type="match status" value="1"/>
</dbReference>
<dbReference type="Proteomes" id="UP001595075">
    <property type="component" value="Unassembled WGS sequence"/>
</dbReference>
<dbReference type="PANTHER" id="PTHR43544">
    <property type="entry name" value="SHORT-CHAIN DEHYDROGENASE/REDUCTASE"/>
    <property type="match status" value="1"/>
</dbReference>
<dbReference type="Gene3D" id="3.40.50.720">
    <property type="entry name" value="NAD(P)-binding Rossmann-like Domain"/>
    <property type="match status" value="1"/>
</dbReference>
<evidence type="ECO:0000256" key="2">
    <source>
        <dbReference type="ARBA" id="ARBA00022857"/>
    </source>
</evidence>
<proteinExistence type="inferred from homology"/>
<comment type="similarity">
    <text evidence="1 3">Belongs to the short-chain dehydrogenases/reductases (SDR) family.</text>
</comment>
<dbReference type="PROSITE" id="PS00061">
    <property type="entry name" value="ADH_SHORT"/>
    <property type="match status" value="1"/>
</dbReference>
<comment type="caution">
    <text evidence="4">The sequence shown here is derived from an EMBL/GenBank/DDBJ whole genome shotgun (WGS) entry which is preliminary data.</text>
</comment>
<dbReference type="PRINTS" id="PR00080">
    <property type="entry name" value="SDRFAMILY"/>
</dbReference>
<dbReference type="InterPro" id="IPR036291">
    <property type="entry name" value="NAD(P)-bd_dom_sf"/>
</dbReference>
<dbReference type="SUPFAM" id="SSF51735">
    <property type="entry name" value="NAD(P)-binding Rossmann-fold domains"/>
    <property type="match status" value="1"/>
</dbReference>
<accession>A0ABR4C805</accession>
<gene>
    <name evidence="4" type="ORF">VTL71DRAFT_2131</name>
</gene>
<evidence type="ECO:0000313" key="4">
    <source>
        <dbReference type="EMBL" id="KAL2066060.1"/>
    </source>
</evidence>
<dbReference type="EMBL" id="JAZHXI010000011">
    <property type="protein sequence ID" value="KAL2066060.1"/>
    <property type="molecule type" value="Genomic_DNA"/>
</dbReference>
<evidence type="ECO:0000256" key="3">
    <source>
        <dbReference type="RuleBase" id="RU000363"/>
    </source>
</evidence>
<organism evidence="4 5">
    <name type="scientific">Oculimacula yallundae</name>
    <dbReference type="NCBI Taxonomy" id="86028"/>
    <lineage>
        <taxon>Eukaryota</taxon>
        <taxon>Fungi</taxon>
        <taxon>Dikarya</taxon>
        <taxon>Ascomycota</taxon>
        <taxon>Pezizomycotina</taxon>
        <taxon>Leotiomycetes</taxon>
        <taxon>Helotiales</taxon>
        <taxon>Ploettnerulaceae</taxon>
        <taxon>Oculimacula</taxon>
    </lineage>
</organism>
<name>A0ABR4C805_9HELO</name>
<dbReference type="PRINTS" id="PR00081">
    <property type="entry name" value="GDHRDH"/>
</dbReference>
<sequence length="267" mass="28961">MAVSSSPIVLVTGANRGIGFSTVQALALRYPNGTYIIGCRRLPSGREAIQELRQMGVTAGLEVVEIDVTDDSTIDQAQKWIHEKFGRLDVLVNNAGIALFPHSSSASATRETFNTTFNTNITSLYTVTLAFLPLLHLSPSPKVINMSSGRASLTRSSDGALPPTKVVSYSISKAAVNSLTIEMQKMEDLLLRQNMEGNREVEGKEVGRGKVEFFAANPGHCKTAFNGFKGMKDPLEGAEVVVRLVGGEGRKGGFWEFEEGVLREVPW</sequence>
<reference evidence="4 5" key="1">
    <citation type="journal article" date="2024" name="Commun. Biol.">
        <title>Comparative genomic analysis of thermophilic fungi reveals convergent evolutionary adaptations and gene losses.</title>
        <authorList>
            <person name="Steindorff A.S."/>
            <person name="Aguilar-Pontes M.V."/>
            <person name="Robinson A.J."/>
            <person name="Andreopoulos B."/>
            <person name="LaButti K."/>
            <person name="Kuo A."/>
            <person name="Mondo S."/>
            <person name="Riley R."/>
            <person name="Otillar R."/>
            <person name="Haridas S."/>
            <person name="Lipzen A."/>
            <person name="Grimwood J."/>
            <person name="Schmutz J."/>
            <person name="Clum A."/>
            <person name="Reid I.D."/>
            <person name="Moisan M.C."/>
            <person name="Butler G."/>
            <person name="Nguyen T.T.M."/>
            <person name="Dewar K."/>
            <person name="Conant G."/>
            <person name="Drula E."/>
            <person name="Henrissat B."/>
            <person name="Hansel C."/>
            <person name="Singer S."/>
            <person name="Hutchinson M.I."/>
            <person name="de Vries R.P."/>
            <person name="Natvig D.O."/>
            <person name="Powell A.J."/>
            <person name="Tsang A."/>
            <person name="Grigoriev I.V."/>
        </authorList>
    </citation>
    <scope>NUCLEOTIDE SEQUENCE [LARGE SCALE GENOMIC DNA]</scope>
    <source>
        <strain evidence="4 5">CBS 494.80</strain>
    </source>
</reference>
<dbReference type="InterPro" id="IPR002347">
    <property type="entry name" value="SDR_fam"/>
</dbReference>
<protein>
    <recommendedName>
        <fullName evidence="6">NAD(P)-binding protein</fullName>
    </recommendedName>
</protein>
<evidence type="ECO:0000313" key="5">
    <source>
        <dbReference type="Proteomes" id="UP001595075"/>
    </source>
</evidence>